<reference evidence="1" key="1">
    <citation type="submission" date="2023-07" db="EMBL/GenBank/DDBJ databases">
        <title>Sorghum-associated microbial communities from plants grown in Nebraska, USA.</title>
        <authorList>
            <person name="Schachtman D."/>
        </authorList>
    </citation>
    <scope>NUCLEOTIDE SEQUENCE</scope>
    <source>
        <strain evidence="1">2697</strain>
    </source>
</reference>
<evidence type="ECO:0000313" key="2">
    <source>
        <dbReference type="Proteomes" id="UP001246858"/>
    </source>
</evidence>
<dbReference type="EMBL" id="JAVDTF010000002">
    <property type="protein sequence ID" value="MDR6784345.1"/>
    <property type="molecule type" value="Genomic_DNA"/>
</dbReference>
<protein>
    <submittedName>
        <fullName evidence="1">Uncharacterized protein</fullName>
    </submittedName>
</protein>
<sequence length="362" mass="41790">MKEFIQNHPGEKDTRPKYNPQDGNAAASGWAIFVLACIPAVISYAVFNRLKEINKIEPWMYYLGIALALVFGSLMGMFLIQKITRRRINEQKKYYKLYNASWLPQEKREALQLDAPDGYHYGEWIETLEYWPCEARGARPSDFKTFLVTTMEERLVGNDQSWAVLSEKSYSETVEKLFNGMHSRLFASDKTLMEAEGLKMMTHRIAELAQLPESYVKACWQPKEDKPPQLLWAFDLNRVIELSRTSFMAGLISEETAWANILKTSGYAHALFDSLDDFYNNFRLGHAYWSDDFKLTSEKLKGHKAYNTSCDWPVKQIAWRKNDTGILPEVIQNACEEFVAFETRKNQHNVIKGFQAGNTSIP</sequence>
<dbReference type="Proteomes" id="UP001246858">
    <property type="component" value="Unassembled WGS sequence"/>
</dbReference>
<name>A0ACC6KYA3_9SPHI</name>
<organism evidence="1 2">
    <name type="scientific">Pedobacter africanus</name>
    <dbReference type="NCBI Taxonomy" id="151894"/>
    <lineage>
        <taxon>Bacteria</taxon>
        <taxon>Pseudomonadati</taxon>
        <taxon>Bacteroidota</taxon>
        <taxon>Sphingobacteriia</taxon>
        <taxon>Sphingobacteriales</taxon>
        <taxon>Sphingobacteriaceae</taxon>
        <taxon>Pedobacter</taxon>
    </lineage>
</organism>
<proteinExistence type="predicted"/>
<gene>
    <name evidence="1" type="ORF">J2X78_002910</name>
</gene>
<accession>A0ACC6KYA3</accession>
<evidence type="ECO:0000313" key="1">
    <source>
        <dbReference type="EMBL" id="MDR6784345.1"/>
    </source>
</evidence>
<keyword evidence="2" id="KW-1185">Reference proteome</keyword>
<comment type="caution">
    <text evidence="1">The sequence shown here is derived from an EMBL/GenBank/DDBJ whole genome shotgun (WGS) entry which is preliminary data.</text>
</comment>